<protein>
    <recommendedName>
        <fullName evidence="5">DUF2897 family protein</fullName>
    </recommendedName>
</protein>
<dbReference type="InterPro" id="IPR021550">
    <property type="entry name" value="DUF2897"/>
</dbReference>
<keyword evidence="2" id="KW-1133">Transmembrane helix</keyword>
<keyword evidence="2" id="KW-0812">Transmembrane</keyword>
<accession>A0ABP9EJR9</accession>
<keyword evidence="2" id="KW-0472">Membrane</keyword>
<dbReference type="Pfam" id="PF11446">
    <property type="entry name" value="DUF2897"/>
    <property type="match status" value="1"/>
</dbReference>
<dbReference type="RefSeq" id="WP_345334534.1">
    <property type="nucleotide sequence ID" value="NZ_BAABJZ010000016.1"/>
</dbReference>
<evidence type="ECO:0008006" key="5">
    <source>
        <dbReference type="Google" id="ProtNLM"/>
    </source>
</evidence>
<comment type="caution">
    <text evidence="3">The sequence shown here is derived from an EMBL/GenBank/DDBJ whole genome shotgun (WGS) entry which is preliminary data.</text>
</comment>
<evidence type="ECO:0000256" key="2">
    <source>
        <dbReference type="SAM" id="Phobius"/>
    </source>
</evidence>
<feature type="region of interest" description="Disordered" evidence="1">
    <location>
        <begin position="46"/>
        <end position="68"/>
    </location>
</feature>
<feature type="transmembrane region" description="Helical" evidence="2">
    <location>
        <begin position="6"/>
        <end position="24"/>
    </location>
</feature>
<proteinExistence type="predicted"/>
<evidence type="ECO:0000256" key="1">
    <source>
        <dbReference type="SAM" id="MobiDB-lite"/>
    </source>
</evidence>
<organism evidence="3 4">
    <name type="scientific">Ferrimonas pelagia</name>
    <dbReference type="NCBI Taxonomy" id="1177826"/>
    <lineage>
        <taxon>Bacteria</taxon>
        <taxon>Pseudomonadati</taxon>
        <taxon>Pseudomonadota</taxon>
        <taxon>Gammaproteobacteria</taxon>
        <taxon>Alteromonadales</taxon>
        <taxon>Ferrimonadaceae</taxon>
        <taxon>Ferrimonas</taxon>
    </lineage>
</organism>
<keyword evidence="4" id="KW-1185">Reference proteome</keyword>
<gene>
    <name evidence="3" type="ORF">GCM10023333_12940</name>
</gene>
<dbReference type="EMBL" id="BAABJZ010000016">
    <property type="protein sequence ID" value="GAA4880194.1"/>
    <property type="molecule type" value="Genomic_DNA"/>
</dbReference>
<evidence type="ECO:0000313" key="3">
    <source>
        <dbReference type="EMBL" id="GAA4880194.1"/>
    </source>
</evidence>
<sequence>MDKWELWLLIAVVIGVIISNIMLLKQTAHIKLPPFLSKSKLTPEQKAKIAERQQQQKEWDKDSWDNND</sequence>
<reference evidence="4" key="1">
    <citation type="journal article" date="2019" name="Int. J. Syst. Evol. Microbiol.">
        <title>The Global Catalogue of Microorganisms (GCM) 10K type strain sequencing project: providing services to taxonomists for standard genome sequencing and annotation.</title>
        <authorList>
            <consortium name="The Broad Institute Genomics Platform"/>
            <consortium name="The Broad Institute Genome Sequencing Center for Infectious Disease"/>
            <person name="Wu L."/>
            <person name="Ma J."/>
        </authorList>
    </citation>
    <scope>NUCLEOTIDE SEQUENCE [LARGE SCALE GENOMIC DNA]</scope>
    <source>
        <strain evidence="4">JCM 18401</strain>
    </source>
</reference>
<evidence type="ECO:0000313" key="4">
    <source>
        <dbReference type="Proteomes" id="UP001499988"/>
    </source>
</evidence>
<name>A0ABP9EJR9_9GAMM</name>
<dbReference type="Proteomes" id="UP001499988">
    <property type="component" value="Unassembled WGS sequence"/>
</dbReference>